<dbReference type="EMBL" id="JABANE010000020">
    <property type="protein sequence ID" value="NME68204.1"/>
    <property type="molecule type" value="Genomic_DNA"/>
</dbReference>
<accession>A0A7X9P3R0</accession>
<reference evidence="1 2" key="1">
    <citation type="submission" date="2020-04" db="EMBL/GenBank/DDBJ databases">
        <title>Flammeovirga sp. SR4, a novel species isolated from seawater.</title>
        <authorList>
            <person name="Wang X."/>
        </authorList>
    </citation>
    <scope>NUCLEOTIDE SEQUENCE [LARGE SCALE GENOMIC DNA]</scope>
    <source>
        <strain evidence="1 2">ATCC 23126</strain>
    </source>
</reference>
<keyword evidence="2" id="KW-1185">Reference proteome</keyword>
<dbReference type="InterPro" id="IPR029787">
    <property type="entry name" value="Nucleotide_cyclase"/>
</dbReference>
<dbReference type="Proteomes" id="UP000576082">
    <property type="component" value="Unassembled WGS sequence"/>
</dbReference>
<dbReference type="RefSeq" id="WP_169656515.1">
    <property type="nucleotide sequence ID" value="NZ_JABANE010000020.1"/>
</dbReference>
<evidence type="ECO:0000313" key="2">
    <source>
        <dbReference type="Proteomes" id="UP000576082"/>
    </source>
</evidence>
<evidence type="ECO:0000313" key="1">
    <source>
        <dbReference type="EMBL" id="NME68204.1"/>
    </source>
</evidence>
<gene>
    <name evidence="1" type="ORF">HHU12_09550</name>
</gene>
<comment type="caution">
    <text evidence="1">The sequence shown here is derived from an EMBL/GenBank/DDBJ whole genome shotgun (WGS) entry which is preliminary data.</text>
</comment>
<name>A0A7X9P3R0_9BACT</name>
<dbReference type="InterPro" id="IPR020503">
    <property type="entry name" value="Uncharacterised_Rv2561"/>
</dbReference>
<dbReference type="AlphaFoldDB" id="A0A7X9P3R0"/>
<protein>
    <submittedName>
        <fullName evidence="1">DUF2652 domain-containing protein</fullName>
    </submittedName>
</protein>
<dbReference type="Pfam" id="PF10851">
    <property type="entry name" value="DUF2652"/>
    <property type="match status" value="1"/>
</dbReference>
<proteinExistence type="predicted"/>
<organism evidence="1 2">
    <name type="scientific">Flammeovirga aprica JL-4</name>
    <dbReference type="NCBI Taxonomy" id="694437"/>
    <lineage>
        <taxon>Bacteria</taxon>
        <taxon>Pseudomonadati</taxon>
        <taxon>Bacteroidota</taxon>
        <taxon>Cytophagia</taxon>
        <taxon>Cytophagales</taxon>
        <taxon>Flammeovirgaceae</taxon>
        <taxon>Flammeovirga</taxon>
    </lineage>
</organism>
<sequence length="365" mass="41925">MAKTLLFLPDISGFTEFVQTTEAQHAQHVIAELLEVMIDSNTIGLELAEVEGDALFFFKEEIPSLEQLLAQIENTFTAFYSHLKLLEKNRVCPCMACSSAPQLQLKIIVHCGDVEFITVQNKRKPFGAEAIEAHRLMKNDVESDNYILISEPLAKEIMLPAHYKSKLYSFQEGKNEYDNKTVHYLYSELDKENLKLKPFATAQKVNLEGKADLTYEVELYCKAQEGIEWVSNYAKRYEWAEGVDEFIYNEHEVTRLGTEHVCVINGKHLNFVTVTKNDISASSGLIYGEMTDGPPFVDKVYQFYSFQPINAHRSKIIVEVYMETKSVIKKVFKNLFLKDIFRKGIVKNIDNLSNKTKEIKMKNEE</sequence>
<dbReference type="Gene3D" id="3.30.70.1230">
    <property type="entry name" value="Nucleotide cyclase"/>
    <property type="match status" value="1"/>
</dbReference>